<evidence type="ECO:0008006" key="3">
    <source>
        <dbReference type="Google" id="ProtNLM"/>
    </source>
</evidence>
<dbReference type="Proteomes" id="UP000886595">
    <property type="component" value="Unassembled WGS sequence"/>
</dbReference>
<keyword evidence="2" id="KW-1185">Reference proteome</keyword>
<dbReference type="EMBL" id="JAAMPC010000016">
    <property type="protein sequence ID" value="KAG2250877.1"/>
    <property type="molecule type" value="Genomic_DNA"/>
</dbReference>
<gene>
    <name evidence="1" type="ORF">Bca52824_081013</name>
</gene>
<dbReference type="InterPro" id="IPR012677">
    <property type="entry name" value="Nucleotide-bd_a/b_plait_sf"/>
</dbReference>
<evidence type="ECO:0000313" key="2">
    <source>
        <dbReference type="Proteomes" id="UP000886595"/>
    </source>
</evidence>
<protein>
    <recommendedName>
        <fullName evidence="3">RRM domain-containing protein</fullName>
    </recommendedName>
</protein>
<dbReference type="SUPFAM" id="SSF54928">
    <property type="entry name" value="RNA-binding domain, RBD"/>
    <property type="match status" value="1"/>
</dbReference>
<dbReference type="GO" id="GO:0003676">
    <property type="term" value="F:nucleic acid binding"/>
    <property type="evidence" value="ECO:0007669"/>
    <property type="project" value="InterPro"/>
</dbReference>
<reference evidence="1 2" key="1">
    <citation type="submission" date="2020-02" db="EMBL/GenBank/DDBJ databases">
        <authorList>
            <person name="Ma Q."/>
            <person name="Huang Y."/>
            <person name="Song X."/>
            <person name="Pei D."/>
        </authorList>
    </citation>
    <scope>NUCLEOTIDE SEQUENCE [LARGE SCALE GENOMIC DNA]</scope>
    <source>
        <strain evidence="1">Sxm20200214</strain>
        <tissue evidence="1">Leaf</tissue>
    </source>
</reference>
<dbReference type="Gene3D" id="3.30.70.330">
    <property type="match status" value="1"/>
</dbReference>
<dbReference type="InterPro" id="IPR035979">
    <property type="entry name" value="RBD_domain_sf"/>
</dbReference>
<name>A0A8X7TQV2_BRACI</name>
<organism evidence="1 2">
    <name type="scientific">Brassica carinata</name>
    <name type="common">Ethiopian mustard</name>
    <name type="synonym">Abyssinian cabbage</name>
    <dbReference type="NCBI Taxonomy" id="52824"/>
    <lineage>
        <taxon>Eukaryota</taxon>
        <taxon>Viridiplantae</taxon>
        <taxon>Streptophyta</taxon>
        <taxon>Embryophyta</taxon>
        <taxon>Tracheophyta</taxon>
        <taxon>Spermatophyta</taxon>
        <taxon>Magnoliopsida</taxon>
        <taxon>eudicotyledons</taxon>
        <taxon>Gunneridae</taxon>
        <taxon>Pentapetalae</taxon>
        <taxon>rosids</taxon>
        <taxon>malvids</taxon>
        <taxon>Brassicales</taxon>
        <taxon>Brassicaceae</taxon>
        <taxon>Brassiceae</taxon>
        <taxon>Brassica</taxon>
    </lineage>
</organism>
<proteinExistence type="predicted"/>
<accession>A0A8X7TQV2</accession>
<dbReference type="AlphaFoldDB" id="A0A8X7TQV2"/>
<comment type="caution">
    <text evidence="1">The sequence shown here is derived from an EMBL/GenBank/DDBJ whole genome shotgun (WGS) entry which is preliminary data.</text>
</comment>
<evidence type="ECO:0000313" key="1">
    <source>
        <dbReference type="EMBL" id="KAG2250877.1"/>
    </source>
</evidence>
<sequence>MFPLRTAAALTIADSGGDGGCCCGCDDGGDGGGCGGCGGKVILESAILTTVVVLSLTVYTFWAAKGGYDFNFLGHSITMDTTESEVTELFGRFGDIDRITAYSSRGFAFICETSLFLSL</sequence>